<comment type="caution">
    <text evidence="1">The sequence shown here is derived from an EMBL/GenBank/DDBJ whole genome shotgun (WGS) entry which is preliminary data.</text>
</comment>
<sequence length="113" mass="13097">MTIIQHFFGSYLEGRYNSYLERQTFTLTFNDSECKFFLSNVTINVFKKPSSKQNCTQMLDTRLKKSKLVSMLLDSPSRLIKFFSKLSFDKVPTCKHQSLYTSLANASNKSRIS</sequence>
<keyword evidence="2" id="KW-1185">Reference proteome</keyword>
<name>A0A3M7PZA8_BRAPC</name>
<proteinExistence type="predicted"/>
<gene>
    <name evidence="1" type="ORF">BpHYR1_002733</name>
</gene>
<dbReference type="Proteomes" id="UP000276133">
    <property type="component" value="Unassembled WGS sequence"/>
</dbReference>
<protein>
    <submittedName>
        <fullName evidence="1">Uncharacterized protein</fullName>
    </submittedName>
</protein>
<dbReference type="EMBL" id="REGN01008053">
    <property type="protein sequence ID" value="RNA04546.1"/>
    <property type="molecule type" value="Genomic_DNA"/>
</dbReference>
<evidence type="ECO:0000313" key="2">
    <source>
        <dbReference type="Proteomes" id="UP000276133"/>
    </source>
</evidence>
<evidence type="ECO:0000313" key="1">
    <source>
        <dbReference type="EMBL" id="RNA04546.1"/>
    </source>
</evidence>
<organism evidence="1 2">
    <name type="scientific">Brachionus plicatilis</name>
    <name type="common">Marine rotifer</name>
    <name type="synonym">Brachionus muelleri</name>
    <dbReference type="NCBI Taxonomy" id="10195"/>
    <lineage>
        <taxon>Eukaryota</taxon>
        <taxon>Metazoa</taxon>
        <taxon>Spiralia</taxon>
        <taxon>Gnathifera</taxon>
        <taxon>Rotifera</taxon>
        <taxon>Eurotatoria</taxon>
        <taxon>Monogononta</taxon>
        <taxon>Pseudotrocha</taxon>
        <taxon>Ploima</taxon>
        <taxon>Brachionidae</taxon>
        <taxon>Brachionus</taxon>
    </lineage>
</organism>
<reference evidence="1 2" key="1">
    <citation type="journal article" date="2018" name="Sci. Rep.">
        <title>Genomic signatures of local adaptation to the degree of environmental predictability in rotifers.</title>
        <authorList>
            <person name="Franch-Gras L."/>
            <person name="Hahn C."/>
            <person name="Garcia-Roger E.M."/>
            <person name="Carmona M.J."/>
            <person name="Serra M."/>
            <person name="Gomez A."/>
        </authorList>
    </citation>
    <scope>NUCLEOTIDE SEQUENCE [LARGE SCALE GENOMIC DNA]</scope>
    <source>
        <strain evidence="1">HYR1</strain>
    </source>
</reference>
<dbReference type="AlphaFoldDB" id="A0A3M7PZA8"/>
<accession>A0A3M7PZA8</accession>